<dbReference type="Pfam" id="PF00107">
    <property type="entry name" value="ADH_zinc_N"/>
    <property type="match status" value="1"/>
</dbReference>
<dbReference type="Gene3D" id="3.40.50.720">
    <property type="entry name" value="NAD(P)-binding Rossmann-like Domain"/>
    <property type="match status" value="1"/>
</dbReference>
<sequence>MPETCTAAVLEKIAQPLKLKTVPIPKTVPGAATVRVLATVLSPNVKDVFAGAFGPISVGTPVIPSMASIARIHSAGGDATVLKPGQLVFTDFWTQSRDDPDDSILAGYMGGNDILESVWNNGTFAEYASVPLERVWPLDESLLCEKLGYTVAELAYLGNICISFGGLMTVNVLPGDSVVVAPATGTFGGAAVHAAVAMGAKVIACGRNDQMLSRIAEAFSSSGRLTTVKLSEDVNEDVAAIRAAAGGKGADKFVDFSPTQATGSKLLAAGISALRPNGRVAIVGGILQNVEIPYFTVMRNNIRIEGRYMFDRMHVLQAIKLLESGQLVIGDRPNSGMKVHSFKLTDWEQALDTAAECRGWGNMVVLEP</sequence>
<dbReference type="EMBL" id="JAPDRK010000033">
    <property type="protein sequence ID" value="KAJ9601882.1"/>
    <property type="molecule type" value="Genomic_DNA"/>
</dbReference>
<gene>
    <name evidence="8" type="ORF">H2200_013631</name>
</gene>
<evidence type="ECO:0008006" key="10">
    <source>
        <dbReference type="Google" id="ProtNLM"/>
    </source>
</evidence>
<proteinExistence type="inferred from homology"/>
<comment type="caution">
    <text evidence="8">The sequence shown here is derived from an EMBL/GenBank/DDBJ whole genome shotgun (WGS) entry which is preliminary data.</text>
</comment>
<dbReference type="GO" id="GO:0046872">
    <property type="term" value="F:metal ion binding"/>
    <property type="evidence" value="ECO:0007669"/>
    <property type="project" value="UniProtKB-KW"/>
</dbReference>
<dbReference type="Proteomes" id="UP001172673">
    <property type="component" value="Unassembled WGS sequence"/>
</dbReference>
<comment type="cofactor">
    <cofactor evidence="1">
        <name>Zn(2+)</name>
        <dbReference type="ChEBI" id="CHEBI:29105"/>
    </cofactor>
</comment>
<evidence type="ECO:0000259" key="7">
    <source>
        <dbReference type="Pfam" id="PF08240"/>
    </source>
</evidence>
<dbReference type="AlphaFoldDB" id="A0AA38WP76"/>
<protein>
    <recommendedName>
        <fullName evidence="10">Alcohol dehydrogenase</fullName>
    </recommendedName>
</protein>
<keyword evidence="5" id="KW-0560">Oxidoreductase</keyword>
<reference evidence="8" key="1">
    <citation type="submission" date="2022-10" db="EMBL/GenBank/DDBJ databases">
        <title>Culturing micro-colonial fungi from biological soil crusts in the Mojave desert and describing Neophaeococcomyces mojavensis, and introducing the new genera and species Taxawa tesnikishii.</title>
        <authorList>
            <person name="Kurbessoian T."/>
            <person name="Stajich J.E."/>
        </authorList>
    </citation>
    <scope>NUCLEOTIDE SEQUENCE</scope>
    <source>
        <strain evidence="8">TK_41</strain>
    </source>
</reference>
<dbReference type="InterPro" id="IPR011032">
    <property type="entry name" value="GroES-like_sf"/>
</dbReference>
<keyword evidence="4" id="KW-0862">Zinc</keyword>
<evidence type="ECO:0000259" key="6">
    <source>
        <dbReference type="Pfam" id="PF00107"/>
    </source>
</evidence>
<evidence type="ECO:0000256" key="3">
    <source>
        <dbReference type="ARBA" id="ARBA00022723"/>
    </source>
</evidence>
<evidence type="ECO:0000313" key="9">
    <source>
        <dbReference type="Proteomes" id="UP001172673"/>
    </source>
</evidence>
<dbReference type="InterPro" id="IPR036291">
    <property type="entry name" value="NAD(P)-bd_dom_sf"/>
</dbReference>
<evidence type="ECO:0000313" key="8">
    <source>
        <dbReference type="EMBL" id="KAJ9601882.1"/>
    </source>
</evidence>
<dbReference type="SUPFAM" id="SSF50129">
    <property type="entry name" value="GroES-like"/>
    <property type="match status" value="1"/>
</dbReference>
<dbReference type="Pfam" id="PF08240">
    <property type="entry name" value="ADH_N"/>
    <property type="match status" value="1"/>
</dbReference>
<accession>A0AA38WP76</accession>
<evidence type="ECO:0000256" key="2">
    <source>
        <dbReference type="ARBA" id="ARBA00008072"/>
    </source>
</evidence>
<dbReference type="Gene3D" id="3.90.180.10">
    <property type="entry name" value="Medium-chain alcohol dehydrogenases, catalytic domain"/>
    <property type="match status" value="1"/>
</dbReference>
<name>A0AA38WP76_9EURO</name>
<dbReference type="InterPro" id="IPR013149">
    <property type="entry name" value="ADH-like_C"/>
</dbReference>
<dbReference type="PANTHER" id="PTHR43350:SF17">
    <property type="entry name" value="NAD-DEPENDENT ALCOHOL DEHYDROGENASE"/>
    <property type="match status" value="1"/>
</dbReference>
<feature type="domain" description="Alcohol dehydrogenase-like N-terminal" evidence="7">
    <location>
        <begin position="29"/>
        <end position="139"/>
    </location>
</feature>
<organism evidence="8 9">
    <name type="scientific">Cladophialophora chaetospira</name>
    <dbReference type="NCBI Taxonomy" id="386627"/>
    <lineage>
        <taxon>Eukaryota</taxon>
        <taxon>Fungi</taxon>
        <taxon>Dikarya</taxon>
        <taxon>Ascomycota</taxon>
        <taxon>Pezizomycotina</taxon>
        <taxon>Eurotiomycetes</taxon>
        <taxon>Chaetothyriomycetidae</taxon>
        <taxon>Chaetothyriales</taxon>
        <taxon>Herpotrichiellaceae</taxon>
        <taxon>Cladophialophora</taxon>
    </lineage>
</organism>
<keyword evidence="3" id="KW-0479">Metal-binding</keyword>
<keyword evidence="9" id="KW-1185">Reference proteome</keyword>
<dbReference type="PANTHER" id="PTHR43350">
    <property type="entry name" value="NAD-DEPENDENT ALCOHOL DEHYDROGENASE"/>
    <property type="match status" value="1"/>
</dbReference>
<comment type="similarity">
    <text evidence="2">Belongs to the zinc-containing alcohol dehydrogenase family.</text>
</comment>
<dbReference type="InterPro" id="IPR013154">
    <property type="entry name" value="ADH-like_N"/>
</dbReference>
<dbReference type="GO" id="GO:0016491">
    <property type="term" value="F:oxidoreductase activity"/>
    <property type="evidence" value="ECO:0007669"/>
    <property type="project" value="UniProtKB-KW"/>
</dbReference>
<evidence type="ECO:0000256" key="4">
    <source>
        <dbReference type="ARBA" id="ARBA00022833"/>
    </source>
</evidence>
<evidence type="ECO:0000256" key="5">
    <source>
        <dbReference type="ARBA" id="ARBA00023002"/>
    </source>
</evidence>
<dbReference type="SUPFAM" id="SSF51735">
    <property type="entry name" value="NAD(P)-binding Rossmann-fold domains"/>
    <property type="match status" value="1"/>
</dbReference>
<evidence type="ECO:0000256" key="1">
    <source>
        <dbReference type="ARBA" id="ARBA00001947"/>
    </source>
</evidence>
<feature type="domain" description="Alcohol dehydrogenase-like C-terminal" evidence="6">
    <location>
        <begin position="188"/>
        <end position="323"/>
    </location>
</feature>